<keyword evidence="7" id="KW-1185">Reference proteome</keyword>
<name>A0A4Z0M3D5_9GAMM</name>
<dbReference type="OrthoDB" id="6387410at2"/>
<keyword evidence="3" id="KW-0804">Transcription</keyword>
<dbReference type="Pfam" id="PF00196">
    <property type="entry name" value="GerE"/>
    <property type="match status" value="1"/>
</dbReference>
<dbReference type="EMBL" id="SRLE01000006">
    <property type="protein sequence ID" value="TGD73957.1"/>
    <property type="molecule type" value="Genomic_DNA"/>
</dbReference>
<accession>A0A4Z0M3D5</accession>
<evidence type="ECO:0000259" key="5">
    <source>
        <dbReference type="PROSITE" id="PS50043"/>
    </source>
</evidence>
<dbReference type="PROSITE" id="PS50043">
    <property type="entry name" value="HTH_LUXR_2"/>
    <property type="match status" value="1"/>
</dbReference>
<evidence type="ECO:0000256" key="1">
    <source>
        <dbReference type="ARBA" id="ARBA00023015"/>
    </source>
</evidence>
<evidence type="ECO:0000313" key="7">
    <source>
        <dbReference type="Proteomes" id="UP000298050"/>
    </source>
</evidence>
<keyword evidence="1" id="KW-0805">Transcription regulation</keyword>
<evidence type="ECO:0000256" key="2">
    <source>
        <dbReference type="ARBA" id="ARBA00023125"/>
    </source>
</evidence>
<dbReference type="PANTHER" id="PTHR44688:SF16">
    <property type="entry name" value="DNA-BINDING TRANSCRIPTIONAL ACTIVATOR DEVR_DOSR"/>
    <property type="match status" value="1"/>
</dbReference>
<dbReference type="CDD" id="cd06170">
    <property type="entry name" value="LuxR_C_like"/>
    <property type="match status" value="1"/>
</dbReference>
<proteinExistence type="predicted"/>
<dbReference type="PROSITE" id="PS00622">
    <property type="entry name" value="HTH_LUXR_1"/>
    <property type="match status" value="1"/>
</dbReference>
<dbReference type="Gene3D" id="1.10.10.10">
    <property type="entry name" value="Winged helix-like DNA-binding domain superfamily/Winged helix DNA-binding domain"/>
    <property type="match status" value="1"/>
</dbReference>
<evidence type="ECO:0000313" key="6">
    <source>
        <dbReference type="EMBL" id="TGD73957.1"/>
    </source>
</evidence>
<keyword evidence="4" id="KW-0175">Coiled coil</keyword>
<comment type="caution">
    <text evidence="6">The sequence shown here is derived from an EMBL/GenBank/DDBJ whole genome shotgun (WGS) entry which is preliminary data.</text>
</comment>
<dbReference type="AlphaFoldDB" id="A0A4Z0M3D5"/>
<dbReference type="InterPro" id="IPR017470">
    <property type="entry name" value="Tscrpt_reg_EpsA"/>
</dbReference>
<feature type="domain" description="HTH luxR-type" evidence="5">
    <location>
        <begin position="218"/>
        <end position="283"/>
    </location>
</feature>
<dbReference type="SUPFAM" id="SSF46894">
    <property type="entry name" value="C-terminal effector domain of the bipartite response regulators"/>
    <property type="match status" value="1"/>
</dbReference>
<reference evidence="6 7" key="1">
    <citation type="submission" date="2019-04" db="EMBL/GenBank/DDBJ databases">
        <title>Taxonomy of novel Haliea sp. from mangrove soil of West Coast of India.</title>
        <authorList>
            <person name="Verma A."/>
            <person name="Kumar P."/>
            <person name="Krishnamurthi S."/>
        </authorList>
    </citation>
    <scope>NUCLEOTIDE SEQUENCE [LARGE SCALE GENOMIC DNA]</scope>
    <source>
        <strain evidence="6 7">SAOS-164</strain>
    </source>
</reference>
<gene>
    <name evidence="6" type="ORF">E4634_07385</name>
</gene>
<dbReference type="NCBIfam" id="TIGR03020">
    <property type="entry name" value="EpsA"/>
    <property type="match status" value="1"/>
</dbReference>
<protein>
    <recommendedName>
        <fullName evidence="5">HTH luxR-type domain-containing protein</fullName>
    </recommendedName>
</protein>
<organism evidence="6 7">
    <name type="scientific">Mangrovimicrobium sediminis</name>
    <dbReference type="NCBI Taxonomy" id="2562682"/>
    <lineage>
        <taxon>Bacteria</taxon>
        <taxon>Pseudomonadati</taxon>
        <taxon>Pseudomonadota</taxon>
        <taxon>Gammaproteobacteria</taxon>
        <taxon>Cellvibrionales</taxon>
        <taxon>Halieaceae</taxon>
        <taxon>Mangrovimicrobium</taxon>
    </lineage>
</organism>
<dbReference type="InterPro" id="IPR000792">
    <property type="entry name" value="Tscrpt_reg_LuxR_C"/>
</dbReference>
<dbReference type="InterPro" id="IPR036388">
    <property type="entry name" value="WH-like_DNA-bd_sf"/>
</dbReference>
<dbReference type="InterPro" id="IPR016032">
    <property type="entry name" value="Sig_transdc_resp-reg_C-effctor"/>
</dbReference>
<dbReference type="PRINTS" id="PR00038">
    <property type="entry name" value="HTHLUXR"/>
</dbReference>
<keyword evidence="2" id="KW-0238">DNA-binding</keyword>
<dbReference type="SMART" id="SM00421">
    <property type="entry name" value="HTH_LUXR"/>
    <property type="match status" value="1"/>
</dbReference>
<dbReference type="Proteomes" id="UP000298050">
    <property type="component" value="Unassembled WGS sequence"/>
</dbReference>
<feature type="coiled-coil region" evidence="4">
    <location>
        <begin position="97"/>
        <end position="124"/>
    </location>
</feature>
<dbReference type="GO" id="GO:0006355">
    <property type="term" value="P:regulation of DNA-templated transcription"/>
    <property type="evidence" value="ECO:0007669"/>
    <property type="project" value="InterPro"/>
</dbReference>
<dbReference type="PANTHER" id="PTHR44688">
    <property type="entry name" value="DNA-BINDING TRANSCRIPTIONAL ACTIVATOR DEVR_DOSR"/>
    <property type="match status" value="1"/>
</dbReference>
<dbReference type="GO" id="GO:0003677">
    <property type="term" value="F:DNA binding"/>
    <property type="evidence" value="ECO:0007669"/>
    <property type="project" value="UniProtKB-KW"/>
</dbReference>
<evidence type="ECO:0000256" key="4">
    <source>
        <dbReference type="SAM" id="Coils"/>
    </source>
</evidence>
<sequence>MERIEAHSAKRARTPSAHVMQNWRREAPQSPPGQRFQERLIATLGAATSIRSHQDFYRWLQNDITPFIPHHTLMAAWGDFSTRSVSYDIASVINGVNTRAVQELDSVERGLQRLRRALTESEQNWLLLKEFDSRSAEWADISQSFPAFGKLMLETEKVLTYLLRDEREGLDCLYIFNIQDRDWRPDESILDLLMPQLDSALRRVKCLPQNGDAVERSPEAWAGLLSSREIEVINWVSQGKSNEEIGTILGISRNTVKNHLKRIFNKMGVTARSQAVRVFMQGGVSYP</sequence>
<evidence type="ECO:0000256" key="3">
    <source>
        <dbReference type="ARBA" id="ARBA00023163"/>
    </source>
</evidence>